<dbReference type="PROSITE" id="PS00086">
    <property type="entry name" value="CYTOCHROME_P450"/>
    <property type="match status" value="1"/>
</dbReference>
<reference evidence="15" key="1">
    <citation type="journal article" date="2017" name="Front. Plant Sci.">
        <title>Climate Clever Clovers: New Paradigm to Reduce the Environmental Footprint of Ruminants by Breeding Low Methanogenic Forages Utilizing Haplotype Variation.</title>
        <authorList>
            <person name="Kaur P."/>
            <person name="Appels R."/>
            <person name="Bayer P.E."/>
            <person name="Keeble-Gagnere G."/>
            <person name="Wang J."/>
            <person name="Hirakawa H."/>
            <person name="Shirasawa K."/>
            <person name="Vercoe P."/>
            <person name="Stefanova K."/>
            <person name="Durmic Z."/>
            <person name="Nichols P."/>
            <person name="Revell C."/>
            <person name="Isobe S.N."/>
            <person name="Edwards D."/>
            <person name="Erskine W."/>
        </authorList>
    </citation>
    <scope>NUCLEOTIDE SEQUENCE [LARGE SCALE GENOMIC DNA]</scope>
    <source>
        <strain evidence="15">cv. Daliak</strain>
    </source>
</reference>
<dbReference type="Pfam" id="PF00067">
    <property type="entry name" value="p450"/>
    <property type="match status" value="1"/>
</dbReference>
<dbReference type="PANTHER" id="PTHR47953">
    <property type="entry name" value="OS08G0105600 PROTEIN"/>
    <property type="match status" value="1"/>
</dbReference>
<keyword evidence="7" id="KW-1133">Transmembrane helix</keyword>
<comment type="subcellular location">
    <subcellularLocation>
        <location evidence="2">Membrane</location>
        <topology evidence="2">Single-pass membrane protein</topology>
    </subcellularLocation>
</comment>
<dbReference type="AlphaFoldDB" id="A0A2Z6NY04"/>
<keyword evidence="15" id="KW-1185">Reference proteome</keyword>
<evidence type="ECO:0008006" key="16">
    <source>
        <dbReference type="Google" id="ProtNLM"/>
    </source>
</evidence>
<evidence type="ECO:0000313" key="15">
    <source>
        <dbReference type="Proteomes" id="UP000242715"/>
    </source>
</evidence>
<evidence type="ECO:0000256" key="13">
    <source>
        <dbReference type="RuleBase" id="RU000461"/>
    </source>
</evidence>
<sequence length="307" mass="35284">MVATKDVAKLAGGFSVADLFPSFKVLHVLTRIRSKAEKVHKEIDRILDRILRYHQLDTSLETKVINEKEGEDFVDVLLRLQKQNNLEHPLSDSIIKATMMDIFTAGSGTVSKTIEWAMSELMRNPRVMEKAQIEVRRVFDSIGRVDETNLHELKYLKSVIKETLRLHGPVTLLLPRECSENCEINGYEIPAKTKVIVNAYAIGMDPNFWDEPKKFYPERFIDSSIDYKGLDFQFIPFGAGRRMCPGITFGIVNVEILLANLLFHFDWKMVDGLKAEELDMSESFGLAVRRKYDLYMIPIMYHSTVEC</sequence>
<keyword evidence="9 12" id="KW-0408">Iron</keyword>
<proteinExistence type="inferred from homology"/>
<dbReference type="OrthoDB" id="1470350at2759"/>
<keyword evidence="8 13" id="KW-0560">Oxidoreductase</keyword>
<comment type="cofactor">
    <cofactor evidence="1 12">
        <name>heme</name>
        <dbReference type="ChEBI" id="CHEBI:30413"/>
    </cofactor>
</comment>
<organism evidence="14 15">
    <name type="scientific">Trifolium subterraneum</name>
    <name type="common">Subterranean clover</name>
    <dbReference type="NCBI Taxonomy" id="3900"/>
    <lineage>
        <taxon>Eukaryota</taxon>
        <taxon>Viridiplantae</taxon>
        <taxon>Streptophyta</taxon>
        <taxon>Embryophyta</taxon>
        <taxon>Tracheophyta</taxon>
        <taxon>Spermatophyta</taxon>
        <taxon>Magnoliopsida</taxon>
        <taxon>eudicotyledons</taxon>
        <taxon>Gunneridae</taxon>
        <taxon>Pentapetalae</taxon>
        <taxon>rosids</taxon>
        <taxon>fabids</taxon>
        <taxon>Fabales</taxon>
        <taxon>Fabaceae</taxon>
        <taxon>Papilionoideae</taxon>
        <taxon>50 kb inversion clade</taxon>
        <taxon>NPAAA clade</taxon>
        <taxon>Hologalegina</taxon>
        <taxon>IRL clade</taxon>
        <taxon>Trifolieae</taxon>
        <taxon>Trifolium</taxon>
    </lineage>
</organism>
<evidence type="ECO:0000256" key="5">
    <source>
        <dbReference type="ARBA" id="ARBA00022692"/>
    </source>
</evidence>
<dbReference type="GO" id="GO:0020037">
    <property type="term" value="F:heme binding"/>
    <property type="evidence" value="ECO:0007669"/>
    <property type="project" value="InterPro"/>
</dbReference>
<dbReference type="InterPro" id="IPR002401">
    <property type="entry name" value="Cyt_P450_E_grp-I"/>
</dbReference>
<dbReference type="InterPro" id="IPR017972">
    <property type="entry name" value="Cyt_P450_CS"/>
</dbReference>
<keyword evidence="5" id="KW-0812">Transmembrane</keyword>
<keyword evidence="11" id="KW-0472">Membrane</keyword>
<evidence type="ECO:0000256" key="1">
    <source>
        <dbReference type="ARBA" id="ARBA00001971"/>
    </source>
</evidence>
<evidence type="ECO:0000256" key="11">
    <source>
        <dbReference type="ARBA" id="ARBA00023136"/>
    </source>
</evidence>
<evidence type="ECO:0000256" key="3">
    <source>
        <dbReference type="ARBA" id="ARBA00010617"/>
    </source>
</evidence>
<dbReference type="GO" id="GO:0016020">
    <property type="term" value="C:membrane"/>
    <property type="evidence" value="ECO:0007669"/>
    <property type="project" value="UniProtKB-SubCell"/>
</dbReference>
<dbReference type="InterPro" id="IPR001128">
    <property type="entry name" value="Cyt_P450"/>
</dbReference>
<dbReference type="SUPFAM" id="SSF48264">
    <property type="entry name" value="Cytochrome P450"/>
    <property type="match status" value="1"/>
</dbReference>
<dbReference type="Proteomes" id="UP000242715">
    <property type="component" value="Unassembled WGS sequence"/>
</dbReference>
<evidence type="ECO:0000256" key="4">
    <source>
        <dbReference type="ARBA" id="ARBA00022617"/>
    </source>
</evidence>
<dbReference type="InterPro" id="IPR036396">
    <property type="entry name" value="Cyt_P450_sf"/>
</dbReference>
<evidence type="ECO:0000313" key="14">
    <source>
        <dbReference type="EMBL" id="GAU41212.1"/>
    </source>
</evidence>
<dbReference type="Gene3D" id="1.10.630.10">
    <property type="entry name" value="Cytochrome P450"/>
    <property type="match status" value="1"/>
</dbReference>
<feature type="binding site" description="axial binding residue" evidence="12">
    <location>
        <position position="244"/>
    </location>
    <ligand>
        <name>heme</name>
        <dbReference type="ChEBI" id="CHEBI:30413"/>
    </ligand>
    <ligandPart>
        <name>Fe</name>
        <dbReference type="ChEBI" id="CHEBI:18248"/>
    </ligandPart>
</feature>
<dbReference type="InterPro" id="IPR052306">
    <property type="entry name" value="CYP450_71D"/>
</dbReference>
<dbReference type="GO" id="GO:0004497">
    <property type="term" value="F:monooxygenase activity"/>
    <property type="evidence" value="ECO:0007669"/>
    <property type="project" value="UniProtKB-KW"/>
</dbReference>
<evidence type="ECO:0000256" key="9">
    <source>
        <dbReference type="ARBA" id="ARBA00023004"/>
    </source>
</evidence>
<comment type="similarity">
    <text evidence="3 13">Belongs to the cytochrome P450 family.</text>
</comment>
<evidence type="ECO:0000256" key="2">
    <source>
        <dbReference type="ARBA" id="ARBA00004167"/>
    </source>
</evidence>
<dbReference type="PANTHER" id="PTHR47953:SF19">
    <property type="entry name" value="OS06G0641600 PROTEIN"/>
    <property type="match status" value="1"/>
</dbReference>
<protein>
    <recommendedName>
        <fullName evidence="16">Cytochrome P450</fullName>
    </recommendedName>
</protein>
<gene>
    <name evidence="14" type="ORF">TSUD_128880</name>
</gene>
<evidence type="ECO:0000256" key="8">
    <source>
        <dbReference type="ARBA" id="ARBA00023002"/>
    </source>
</evidence>
<evidence type="ECO:0000256" key="7">
    <source>
        <dbReference type="ARBA" id="ARBA00022989"/>
    </source>
</evidence>
<dbReference type="FunFam" id="1.10.630.10:FF:000162">
    <property type="entry name" value="Os06g0641600 protein"/>
    <property type="match status" value="1"/>
</dbReference>
<evidence type="ECO:0000256" key="6">
    <source>
        <dbReference type="ARBA" id="ARBA00022723"/>
    </source>
</evidence>
<dbReference type="GO" id="GO:0016705">
    <property type="term" value="F:oxidoreductase activity, acting on paired donors, with incorporation or reduction of molecular oxygen"/>
    <property type="evidence" value="ECO:0007669"/>
    <property type="project" value="InterPro"/>
</dbReference>
<keyword evidence="4 12" id="KW-0349">Heme</keyword>
<dbReference type="GO" id="GO:0005506">
    <property type="term" value="F:iron ion binding"/>
    <property type="evidence" value="ECO:0007669"/>
    <property type="project" value="InterPro"/>
</dbReference>
<name>A0A2Z6NY04_TRISU</name>
<keyword evidence="10 13" id="KW-0503">Monooxygenase</keyword>
<keyword evidence="6 12" id="KW-0479">Metal-binding</keyword>
<accession>A0A2Z6NY04</accession>
<evidence type="ECO:0000256" key="12">
    <source>
        <dbReference type="PIRSR" id="PIRSR602401-1"/>
    </source>
</evidence>
<dbReference type="EMBL" id="DF973852">
    <property type="protein sequence ID" value="GAU41212.1"/>
    <property type="molecule type" value="Genomic_DNA"/>
</dbReference>
<dbReference type="PRINTS" id="PR00385">
    <property type="entry name" value="P450"/>
</dbReference>
<dbReference type="PRINTS" id="PR00463">
    <property type="entry name" value="EP450I"/>
</dbReference>
<evidence type="ECO:0000256" key="10">
    <source>
        <dbReference type="ARBA" id="ARBA00023033"/>
    </source>
</evidence>